<dbReference type="PROSITE" id="PS51635">
    <property type="entry name" value="PNPLA"/>
    <property type="match status" value="1"/>
</dbReference>
<dbReference type="RefSeq" id="WP_114833430.1">
    <property type="nucleotide sequence ID" value="NZ_LR699114.1"/>
</dbReference>
<dbReference type="EMBL" id="QQAX01000002">
    <property type="protein sequence ID" value="RDI48624.1"/>
    <property type="molecule type" value="Genomic_DNA"/>
</dbReference>
<dbReference type="Proteomes" id="UP000254720">
    <property type="component" value="Unassembled WGS sequence"/>
</dbReference>
<keyword evidence="2" id="KW-0378">Hydrolase</keyword>
<organism evidence="6 7">
    <name type="scientific">Aquicella lusitana</name>
    <dbReference type="NCBI Taxonomy" id="254246"/>
    <lineage>
        <taxon>Bacteria</taxon>
        <taxon>Pseudomonadati</taxon>
        <taxon>Pseudomonadota</taxon>
        <taxon>Gammaproteobacteria</taxon>
        <taxon>Legionellales</taxon>
        <taxon>Coxiellaceae</taxon>
        <taxon>Aquicella</taxon>
    </lineage>
</organism>
<evidence type="ECO:0000256" key="2">
    <source>
        <dbReference type="PROSITE-ProRule" id="PRU01161"/>
    </source>
</evidence>
<keyword evidence="2" id="KW-0442">Lipid degradation</keyword>
<keyword evidence="3" id="KW-0175">Coiled coil</keyword>
<sequence>MPKTRSSALQIEVEINAGSETKKIKKILYQKSIPDAIYLALEGCGVRGTAYAGALKVLEEYGLLADIEAIAGTSAGAIASLIVALGFTAKEGGQILYDLPLKKFMEGSDSWSTTPAMLRKLRQSLSVVFGKDHSLSSGQAFLAWLETEIVAKRFDEIFKEKNIPKAGKDATFRDLADLIEETKKDGKSPFKYLYIPATNLEFRLPECDVFSHETTPDMRLADAVRMSGGFPFMFKLYKGHADGGMKKNLPADVFDEERFWPKGYKNEKFANPRTLSIKVDKKEEIEQFIWGIYKKGNLDGASAIGEAVYNAVSENTDIRKLREARLVLPLEDGNVETLEFTIDNHGKVKLISSAEKVTQEFLENYVSAAYFAKSYDDIEHWLADMDIPELIELLAGYVEMRKALSENKNETKPELLVNGMDEDQPTLREVDGYIRFLEDYLAFRTKKEIDPEYRMEIKFPEKHVNLKPAVSERRWDNRVINAMKLRLEGINKEIQIIQQKIEQNYFYLTKEALNLPKLHTSPYFESIKQLTGYRETLKFLHVEKQDLENKLNIKTEKSREKKKSIESIEEASLRKERSAKNEFFYAKMQELISDKAVSPALKGILKDLDLLDPSILYRSKNETDNVSIMLDLRNLTDRKIFFIALFLYLDHKKATKDREEIRSIFNAIYPDSPITELKSMQDLARILNQKEADFYVSAYRTEELLHWFASRDPKPANIVCIDTLLGMPSDIVADKKPKGAKEVDMKNIFRPFLSEDRSVSSTNLNLFRDSKKDSVPTVVPDNMVSPPMNLVTAVTESNMEIPPEKKLVNTIMQLGSPYLANPPTTKNKKRSVAQETGIEWHPLQFDSDDDEEDFAYNQRKS</sequence>
<evidence type="ECO:0000313" key="7">
    <source>
        <dbReference type="Proteomes" id="UP000254720"/>
    </source>
</evidence>
<reference evidence="6 7" key="1">
    <citation type="submission" date="2018-07" db="EMBL/GenBank/DDBJ databases">
        <title>Genomic Encyclopedia of Type Strains, Phase IV (KMG-IV): sequencing the most valuable type-strain genomes for metagenomic binning, comparative biology and taxonomic classification.</title>
        <authorList>
            <person name="Goeker M."/>
        </authorList>
    </citation>
    <scope>NUCLEOTIDE SEQUENCE [LARGE SCALE GENOMIC DNA]</scope>
    <source>
        <strain evidence="6 7">DSM 16500</strain>
    </source>
</reference>
<name>A0A370H0X4_9COXI</name>
<protein>
    <submittedName>
        <fullName evidence="6">Patatin-like phospholipase</fullName>
    </submittedName>
</protein>
<dbReference type="InterPro" id="IPR052580">
    <property type="entry name" value="Lipid_Hydrolase"/>
</dbReference>
<gene>
    <name evidence="6" type="ORF">C8D86_10252</name>
</gene>
<dbReference type="AlphaFoldDB" id="A0A370H0X4"/>
<dbReference type="InterPro" id="IPR002641">
    <property type="entry name" value="PNPLA_dom"/>
</dbReference>
<dbReference type="Pfam" id="PF01734">
    <property type="entry name" value="Patatin"/>
    <property type="match status" value="1"/>
</dbReference>
<feature type="domain" description="PNPLA" evidence="5">
    <location>
        <begin position="39"/>
        <end position="255"/>
    </location>
</feature>
<accession>A0A370H0X4</accession>
<dbReference type="InterPro" id="IPR016035">
    <property type="entry name" value="Acyl_Trfase/lysoPLipase"/>
</dbReference>
<evidence type="ECO:0000256" key="1">
    <source>
        <dbReference type="ARBA" id="ARBA00023098"/>
    </source>
</evidence>
<evidence type="ECO:0000259" key="5">
    <source>
        <dbReference type="PROSITE" id="PS51635"/>
    </source>
</evidence>
<feature type="active site" description="Nucleophile" evidence="2">
    <location>
        <position position="74"/>
    </location>
</feature>
<keyword evidence="7" id="KW-1185">Reference proteome</keyword>
<keyword evidence="1 2" id="KW-0443">Lipid metabolism</keyword>
<feature type="coiled-coil region" evidence="3">
    <location>
        <begin position="530"/>
        <end position="564"/>
    </location>
</feature>
<dbReference type="PANTHER" id="PTHR46394">
    <property type="entry name" value="ANNEXIN"/>
    <property type="match status" value="1"/>
</dbReference>
<dbReference type="GO" id="GO:0016787">
    <property type="term" value="F:hydrolase activity"/>
    <property type="evidence" value="ECO:0007669"/>
    <property type="project" value="UniProtKB-UniRule"/>
</dbReference>
<dbReference type="Gene3D" id="3.40.1090.10">
    <property type="entry name" value="Cytosolic phospholipase A2 catalytic domain"/>
    <property type="match status" value="2"/>
</dbReference>
<feature type="short sequence motif" description="GXGXXG" evidence="2">
    <location>
        <begin position="43"/>
        <end position="48"/>
    </location>
</feature>
<evidence type="ECO:0000256" key="3">
    <source>
        <dbReference type="SAM" id="Coils"/>
    </source>
</evidence>
<dbReference type="SUPFAM" id="SSF52151">
    <property type="entry name" value="FabD/lysophospholipase-like"/>
    <property type="match status" value="1"/>
</dbReference>
<feature type="short sequence motif" description="DGA/G" evidence="2">
    <location>
        <begin position="242"/>
        <end position="244"/>
    </location>
</feature>
<dbReference type="GO" id="GO:0016042">
    <property type="term" value="P:lipid catabolic process"/>
    <property type="evidence" value="ECO:0007669"/>
    <property type="project" value="UniProtKB-UniRule"/>
</dbReference>
<evidence type="ECO:0000256" key="4">
    <source>
        <dbReference type="SAM" id="MobiDB-lite"/>
    </source>
</evidence>
<evidence type="ECO:0000313" key="6">
    <source>
        <dbReference type="EMBL" id="RDI48624.1"/>
    </source>
</evidence>
<dbReference type="PANTHER" id="PTHR46394:SF1">
    <property type="entry name" value="PNPLA DOMAIN-CONTAINING PROTEIN"/>
    <property type="match status" value="1"/>
</dbReference>
<feature type="region of interest" description="Disordered" evidence="4">
    <location>
        <begin position="819"/>
        <end position="861"/>
    </location>
</feature>
<dbReference type="OrthoDB" id="5290098at2"/>
<feature type="short sequence motif" description="GXSXG" evidence="2">
    <location>
        <begin position="72"/>
        <end position="76"/>
    </location>
</feature>
<feature type="active site" description="Proton acceptor" evidence="2">
    <location>
        <position position="242"/>
    </location>
</feature>
<proteinExistence type="predicted"/>
<comment type="caution">
    <text evidence="6">The sequence shown here is derived from an EMBL/GenBank/DDBJ whole genome shotgun (WGS) entry which is preliminary data.</text>
</comment>